<dbReference type="CDD" id="cd18322">
    <property type="entry name" value="BTB_POZ_SKP1"/>
    <property type="match status" value="1"/>
</dbReference>
<dbReference type="Gene3D" id="3.30.710.10">
    <property type="entry name" value="Potassium Channel Kv1.1, Chain A"/>
    <property type="match status" value="1"/>
</dbReference>
<dbReference type="AlphaFoldDB" id="A0A9X6NAS0"/>
<dbReference type="SMART" id="SM00512">
    <property type="entry name" value="Skp1"/>
    <property type="match status" value="1"/>
</dbReference>
<feature type="domain" description="SKP1 component dimerisation" evidence="5">
    <location>
        <begin position="150"/>
        <end position="195"/>
    </location>
</feature>
<gene>
    <name evidence="7" type="ORF">BV898_14524</name>
</gene>
<evidence type="ECO:0000256" key="4">
    <source>
        <dbReference type="SAM" id="MobiDB-lite"/>
    </source>
</evidence>
<dbReference type="InterPro" id="IPR016073">
    <property type="entry name" value="Skp1_comp_POZ"/>
</dbReference>
<dbReference type="Pfam" id="PF01466">
    <property type="entry name" value="Skp1"/>
    <property type="match status" value="1"/>
</dbReference>
<dbReference type="InterPro" id="IPR016897">
    <property type="entry name" value="SKP1"/>
</dbReference>
<keyword evidence="8" id="KW-1185">Reference proteome</keyword>
<evidence type="ECO:0000256" key="2">
    <source>
        <dbReference type="ARBA" id="ARBA00022786"/>
    </source>
</evidence>
<protein>
    <submittedName>
        <fullName evidence="7">E3 ubiquitin ligase complex SCF subunit sconC</fullName>
    </submittedName>
</protein>
<dbReference type="SUPFAM" id="SSF81382">
    <property type="entry name" value="Skp1 dimerisation domain-like"/>
    <property type="match status" value="1"/>
</dbReference>
<feature type="domain" description="SKP1 component POZ" evidence="6">
    <location>
        <begin position="34"/>
        <end position="100"/>
    </location>
</feature>
<evidence type="ECO:0000313" key="7">
    <source>
        <dbReference type="EMBL" id="OWA49993.1"/>
    </source>
</evidence>
<organism evidence="7 8">
    <name type="scientific">Hypsibius exemplaris</name>
    <name type="common">Freshwater tardigrade</name>
    <dbReference type="NCBI Taxonomy" id="2072580"/>
    <lineage>
        <taxon>Eukaryota</taxon>
        <taxon>Metazoa</taxon>
        <taxon>Ecdysozoa</taxon>
        <taxon>Tardigrada</taxon>
        <taxon>Eutardigrada</taxon>
        <taxon>Parachela</taxon>
        <taxon>Hypsibioidea</taxon>
        <taxon>Hypsibiidae</taxon>
        <taxon>Hypsibius</taxon>
    </lineage>
</organism>
<evidence type="ECO:0000313" key="8">
    <source>
        <dbReference type="Proteomes" id="UP000192578"/>
    </source>
</evidence>
<dbReference type="OrthoDB" id="2342932at2759"/>
<comment type="caution">
    <text evidence="7">The sequence shown here is derived from an EMBL/GenBank/DDBJ whole genome shotgun (WGS) entry which is preliminary data.</text>
</comment>
<dbReference type="InterPro" id="IPR011333">
    <property type="entry name" value="SKP1/BTB/POZ_sf"/>
</dbReference>
<dbReference type="Pfam" id="PF03931">
    <property type="entry name" value="Skp1_POZ"/>
    <property type="match status" value="1"/>
</dbReference>
<proteinExistence type="inferred from homology"/>
<comment type="pathway">
    <text evidence="3">Protein modification; protein ubiquitination.</text>
</comment>
<reference evidence="8" key="1">
    <citation type="submission" date="2017-01" db="EMBL/GenBank/DDBJ databases">
        <title>Comparative genomics of anhydrobiosis in the tardigrade Hypsibius dujardini.</title>
        <authorList>
            <person name="Yoshida Y."/>
            <person name="Koutsovoulos G."/>
            <person name="Laetsch D."/>
            <person name="Stevens L."/>
            <person name="Kumar S."/>
            <person name="Horikawa D."/>
            <person name="Ishino K."/>
            <person name="Komine S."/>
            <person name="Tomita M."/>
            <person name="Blaxter M."/>
            <person name="Arakawa K."/>
        </authorList>
    </citation>
    <scope>NUCLEOTIDE SEQUENCE [LARGE SCALE GENOMIC DNA]</scope>
    <source>
        <strain evidence="8">Z151</strain>
    </source>
</reference>
<dbReference type="InterPro" id="IPR001232">
    <property type="entry name" value="SKP1-like"/>
</dbReference>
<dbReference type="InterPro" id="IPR036296">
    <property type="entry name" value="SKP1-like_dim_sf"/>
</dbReference>
<feature type="compositionally biased region" description="Basic residues" evidence="4">
    <location>
        <begin position="1"/>
        <end position="11"/>
    </location>
</feature>
<evidence type="ECO:0000256" key="1">
    <source>
        <dbReference type="ARBA" id="ARBA00009993"/>
    </source>
</evidence>
<dbReference type="InterPro" id="IPR016072">
    <property type="entry name" value="Skp1_comp_dimer"/>
</dbReference>
<dbReference type="FunFam" id="3.30.710.10:FF:000026">
    <property type="entry name" value="E3 ubiquitin ligase complex SCF subunit"/>
    <property type="match status" value="1"/>
</dbReference>
<sequence length="200" mass="22689">MASRNGGKKRSAPAEKAESTATPSVPELAGSNTMRLKSGDGAVVTLSMEAAKMSKILRQMIEDLTVNGTRPVDWENLDPIPLTNVSGNILRKIIIWMDWHMKNDPPATEKEEDDLSPFTEEISEWDEEFVKVDQGTLFELILATNYLNLKPLRTVCCKTVANTLKKKSVEQIREMYNIKNDFTPEEEEELRRENQLLGYE</sequence>
<dbReference type="GO" id="GO:0006511">
    <property type="term" value="P:ubiquitin-dependent protein catabolic process"/>
    <property type="evidence" value="ECO:0007669"/>
    <property type="project" value="InterPro"/>
</dbReference>
<accession>A0A9X6NAS0</accession>
<feature type="region of interest" description="Disordered" evidence="4">
    <location>
        <begin position="1"/>
        <end position="34"/>
    </location>
</feature>
<evidence type="ECO:0000259" key="6">
    <source>
        <dbReference type="Pfam" id="PF03931"/>
    </source>
</evidence>
<dbReference type="PANTHER" id="PTHR11165">
    <property type="entry name" value="SKP1"/>
    <property type="match status" value="1"/>
</dbReference>
<dbReference type="Proteomes" id="UP000192578">
    <property type="component" value="Unassembled WGS sequence"/>
</dbReference>
<dbReference type="SUPFAM" id="SSF54695">
    <property type="entry name" value="POZ domain"/>
    <property type="match status" value="1"/>
</dbReference>
<dbReference type="EMBL" id="MTYJ01000179">
    <property type="protein sequence ID" value="OWA49993.1"/>
    <property type="molecule type" value="Genomic_DNA"/>
</dbReference>
<name>A0A9X6NAS0_HYPEX</name>
<keyword evidence="2 3" id="KW-0833">Ubl conjugation pathway</keyword>
<evidence type="ECO:0000259" key="5">
    <source>
        <dbReference type="Pfam" id="PF01466"/>
    </source>
</evidence>
<dbReference type="PIRSF" id="PIRSF028729">
    <property type="entry name" value="E3_ubiquit_lig_SCF_Skp"/>
    <property type="match status" value="1"/>
</dbReference>
<evidence type="ECO:0000256" key="3">
    <source>
        <dbReference type="PIRNR" id="PIRNR028729"/>
    </source>
</evidence>
<comment type="similarity">
    <text evidence="1 3">Belongs to the SKP1 family.</text>
</comment>